<dbReference type="InterPro" id="IPR005674">
    <property type="entry name" value="CocE/Ser_esterase"/>
</dbReference>
<dbReference type="AlphaFoldDB" id="A0A7G3UP02"/>
<evidence type="ECO:0000256" key="1">
    <source>
        <dbReference type="ARBA" id="ARBA00022801"/>
    </source>
</evidence>
<dbReference type="SMART" id="SM00939">
    <property type="entry name" value="PepX_C"/>
    <property type="match status" value="1"/>
</dbReference>
<accession>A0A7G3UP02</accession>
<dbReference type="Gene3D" id="3.40.50.1820">
    <property type="entry name" value="alpha/beta hydrolase"/>
    <property type="match status" value="1"/>
</dbReference>
<dbReference type="InterPro" id="IPR013736">
    <property type="entry name" value="Xaa-Pro_dipept_C"/>
</dbReference>
<dbReference type="GO" id="GO:0008239">
    <property type="term" value="F:dipeptidyl-peptidase activity"/>
    <property type="evidence" value="ECO:0007669"/>
    <property type="project" value="InterPro"/>
</dbReference>
<dbReference type="EMBL" id="CP029159">
    <property type="protein sequence ID" value="QKM70950.1"/>
    <property type="molecule type" value="Genomic_DNA"/>
</dbReference>
<dbReference type="NCBIfam" id="TIGR00976">
    <property type="entry name" value="CocE_NonD"/>
    <property type="match status" value="1"/>
</dbReference>
<organism evidence="3 4">
    <name type="scientific">Streptomyces tsukubensis (strain DSM 42081 / NBRC 108919 / NRRL 18488 / 9993)</name>
    <dbReference type="NCBI Taxonomy" id="1114943"/>
    <lineage>
        <taxon>Bacteria</taxon>
        <taxon>Bacillati</taxon>
        <taxon>Actinomycetota</taxon>
        <taxon>Actinomycetes</taxon>
        <taxon>Kitasatosporales</taxon>
        <taxon>Streptomycetaceae</taxon>
        <taxon>Streptomyces</taxon>
    </lineage>
</organism>
<gene>
    <name evidence="3" type="ORF">STSU_031245</name>
</gene>
<dbReference type="InterPro" id="IPR000383">
    <property type="entry name" value="Xaa-Pro-like_dom"/>
</dbReference>
<dbReference type="Gene3D" id="1.10.3020.10">
    <property type="entry name" value="alpha-amino acid ester hydrolase ( Helical cap domain)"/>
    <property type="match status" value="1"/>
</dbReference>
<dbReference type="RefSeq" id="WP_130585253.1">
    <property type="nucleotide sequence ID" value="NZ_CP029159.1"/>
</dbReference>
<dbReference type="SUPFAM" id="SSF53474">
    <property type="entry name" value="alpha/beta-Hydrolases"/>
    <property type="match status" value="1"/>
</dbReference>
<evidence type="ECO:0000313" key="3">
    <source>
        <dbReference type="EMBL" id="QKM70950.1"/>
    </source>
</evidence>
<dbReference type="Gene3D" id="2.60.120.260">
    <property type="entry name" value="Galactose-binding domain-like"/>
    <property type="match status" value="1"/>
</dbReference>
<sequence>MTRTVRVPSGGVFLATDVHLPPTGPAGHPYPAVLVRTPYGRSAHRHEARAWTALGFAAVVQDVRGRYGSGGDWRPYTHEETDGAATLRWIRGRRWSNGRVVAAGSSYAAYCALVTAAGGSDGVPPDGVVAAVPALGTGETAREPSGAERLLGRAGWWAAHGDRADSDPAALDRLLSKDPGLLAHLPVGDLPARLGRALPSWPGIWQARRTDRIVRDAPAARIPLLAIGGTHDPFAADTLALWRAWGGPAGLLLGPWGHRLARDPGPGARPEHRVDTGGLTADWARAVCGGSPPAGRSGAVALAGTPHWFPADALVEPAAARRFPLAAGPLDVTLLYGADFRADPARPVRSDELRADPPRTPDEPADRALFVTAPLTRDTDLLGPAAAELHATADTPAADWFVRLVALDPQGRAEPLALGTARTTRPPGTWSTVTVPLGPLARRLPAGTRIRIEATGHHFPAHARNPHTGEDPVTAVRLLPSHRTLRPGACALLLPVTELRGSGAVPDLSQEIRT</sequence>
<dbReference type="InterPro" id="IPR029058">
    <property type="entry name" value="AB_hydrolase_fold"/>
</dbReference>
<proteinExistence type="predicted"/>
<dbReference type="SUPFAM" id="SSF49785">
    <property type="entry name" value="Galactose-binding domain-like"/>
    <property type="match status" value="1"/>
</dbReference>
<dbReference type="Proteomes" id="UP000005940">
    <property type="component" value="Chromosome"/>
</dbReference>
<dbReference type="InterPro" id="IPR008979">
    <property type="entry name" value="Galactose-bd-like_sf"/>
</dbReference>
<reference evidence="3 4" key="1">
    <citation type="journal article" date="2012" name="J. Bacteriol.">
        <title>Draft genome of Streptomyces tsukubaensis NRRL 18488, the producer of the clinically important immunosuppressant tacrolimus (FK506).</title>
        <authorList>
            <person name="Barreiro C."/>
            <person name="Prieto C."/>
            <person name="Sola-Landa A."/>
            <person name="Solera E."/>
            <person name="Martinez-Castro M."/>
            <person name="Perez-Redondo R."/>
            <person name="Garcia-Estrada C."/>
            <person name="Aparicio J.F."/>
            <person name="Fernandez-Martinez L.T."/>
            <person name="Santos-Aberturas J."/>
            <person name="Salehi-Najafabadi Z."/>
            <person name="Rodriguez-Garcia A."/>
            <person name="Tauch A."/>
            <person name="Martin J.F."/>
        </authorList>
    </citation>
    <scope>NUCLEOTIDE SEQUENCE [LARGE SCALE GENOMIC DNA]</scope>
    <source>
        <strain evidence="4">DSM 42081 / NBRC 108919 / NRRL 18488 / 9993</strain>
    </source>
</reference>
<evidence type="ECO:0000313" key="4">
    <source>
        <dbReference type="Proteomes" id="UP000005940"/>
    </source>
</evidence>
<name>A0A7G3UP02_STRT9</name>
<feature type="domain" description="Xaa-Pro dipeptidyl-peptidase C-terminal" evidence="2">
    <location>
        <begin position="280"/>
        <end position="493"/>
    </location>
</feature>
<dbReference type="Pfam" id="PF02129">
    <property type="entry name" value="Peptidase_S15"/>
    <property type="match status" value="1"/>
</dbReference>
<protein>
    <submittedName>
        <fullName evidence="3">Peptidase S15</fullName>
    </submittedName>
</protein>
<dbReference type="Pfam" id="PF08530">
    <property type="entry name" value="PepX_C"/>
    <property type="match status" value="1"/>
</dbReference>
<keyword evidence="1" id="KW-0378">Hydrolase</keyword>
<keyword evidence="4" id="KW-1185">Reference proteome</keyword>
<evidence type="ECO:0000259" key="2">
    <source>
        <dbReference type="SMART" id="SM00939"/>
    </source>
</evidence>